<comment type="caution">
    <text evidence="13">The sequence shown here is derived from an EMBL/GenBank/DDBJ whole genome shotgun (WGS) entry which is preliminary data.</text>
</comment>
<reference evidence="14" key="1">
    <citation type="journal article" date="2019" name="Int. J. Syst. Evol. Microbiol.">
        <title>The Global Catalogue of Microorganisms (GCM) 10K type strain sequencing project: providing services to taxonomists for standard genome sequencing and annotation.</title>
        <authorList>
            <consortium name="The Broad Institute Genomics Platform"/>
            <consortium name="The Broad Institute Genome Sequencing Center for Infectious Disease"/>
            <person name="Wu L."/>
            <person name="Ma J."/>
        </authorList>
    </citation>
    <scope>NUCLEOTIDE SEQUENCE [LARGE SCALE GENOMIC DNA]</scope>
    <source>
        <strain evidence="14">CCM 7427</strain>
    </source>
</reference>
<dbReference type="GO" id="GO:0004452">
    <property type="term" value="F:isopentenyl-diphosphate delta-isomerase activity"/>
    <property type="evidence" value="ECO:0007669"/>
    <property type="project" value="UniProtKB-EC"/>
</dbReference>
<dbReference type="CDD" id="cd02811">
    <property type="entry name" value="IDI-2_FMN"/>
    <property type="match status" value="1"/>
</dbReference>
<feature type="binding site" evidence="11">
    <location>
        <position position="93"/>
    </location>
    <ligand>
        <name>FMN</name>
        <dbReference type="ChEBI" id="CHEBI:58210"/>
    </ligand>
</feature>
<evidence type="ECO:0000256" key="11">
    <source>
        <dbReference type="HAMAP-Rule" id="MF_00354"/>
    </source>
</evidence>
<feature type="binding site" evidence="11">
    <location>
        <begin position="290"/>
        <end position="291"/>
    </location>
    <ligand>
        <name>FMN</name>
        <dbReference type="ChEBI" id="CHEBI:58210"/>
    </ligand>
</feature>
<name>A0ABW5QH83_9HYPH</name>
<evidence type="ECO:0000259" key="12">
    <source>
        <dbReference type="Pfam" id="PF01070"/>
    </source>
</evidence>
<evidence type="ECO:0000256" key="7">
    <source>
        <dbReference type="ARBA" id="ARBA00022857"/>
    </source>
</evidence>
<dbReference type="Proteomes" id="UP001597521">
    <property type="component" value="Unassembled WGS sequence"/>
</dbReference>
<feature type="binding site" evidence="11">
    <location>
        <position position="189"/>
    </location>
    <ligand>
        <name>FMN</name>
        <dbReference type="ChEBI" id="CHEBI:58210"/>
    </ligand>
</feature>
<protein>
    <recommendedName>
        <fullName evidence="11">Isopentenyl-diphosphate delta-isomerase</fullName>
        <shortName evidence="11">IPP isomerase</shortName>
        <ecNumber evidence="11">5.3.3.2</ecNumber>
    </recommendedName>
    <alternativeName>
        <fullName evidence="11">Isopentenyl diphosphate:dimethylallyl diphosphate isomerase</fullName>
    </alternativeName>
    <alternativeName>
        <fullName evidence="11">Isopentenyl pyrophosphate isomerase</fullName>
    </alternativeName>
    <alternativeName>
        <fullName evidence="11">Type 2 isopentenyl diphosphate isomerase</fullName>
        <shortName evidence="11">IDI-2</shortName>
    </alternativeName>
</protein>
<comment type="cofactor">
    <cofactor evidence="1 11">
        <name>FMN</name>
        <dbReference type="ChEBI" id="CHEBI:58210"/>
    </cofactor>
</comment>
<evidence type="ECO:0000256" key="9">
    <source>
        <dbReference type="ARBA" id="ARBA00023235"/>
    </source>
</evidence>
<comment type="cofactor">
    <cofactor evidence="11">
        <name>Mg(2+)</name>
        <dbReference type="ChEBI" id="CHEBI:18420"/>
    </cofactor>
</comment>
<sequence length="340" mass="35222">MTINRKNEHLDIVLKGQAKSSVHTGFDAIVFEHAALPEIDMDTIDLGTKFLGKSIKAPMLVSSMTGGPARAATINLHLATACEAVGIPLAVGSQRVAIEDEGSAGLGLELRRHAPNIPLLANFGAAQLNKGFGADQARRAIDMIDADALIIHLNPLQEAVQPEGDHDWRGLLNAIAQLSRHSPVPLVVKEVGSGISGRQARRLVDAGVSVIDVAGAGGTSWAAVEAGRAQTLRQAAIARAFVGWGQPTATAIAEVREACPDAVLIGSGGVRDGVDVAKAIRLGADLVGQAAGILDAAILSSEAVEEHLETVIGQLRVACFCTGSIDLAALRNARLQGDLG</sequence>
<dbReference type="EC" id="5.3.3.2" evidence="11"/>
<accession>A0ABW5QH83</accession>
<keyword evidence="14" id="KW-1185">Reference proteome</keyword>
<evidence type="ECO:0000256" key="1">
    <source>
        <dbReference type="ARBA" id="ARBA00001917"/>
    </source>
</evidence>
<evidence type="ECO:0000256" key="8">
    <source>
        <dbReference type="ARBA" id="ARBA00023229"/>
    </source>
</evidence>
<feature type="binding site" evidence="11">
    <location>
        <position position="158"/>
    </location>
    <ligand>
        <name>Mg(2+)</name>
        <dbReference type="ChEBI" id="CHEBI:18420"/>
    </ligand>
</feature>
<feature type="binding site" evidence="11">
    <location>
        <begin position="269"/>
        <end position="271"/>
    </location>
    <ligand>
        <name>FMN</name>
        <dbReference type="ChEBI" id="CHEBI:58210"/>
    </ligand>
</feature>
<dbReference type="PIRSF" id="PIRSF003314">
    <property type="entry name" value="IPP_isomerase"/>
    <property type="match status" value="1"/>
</dbReference>
<evidence type="ECO:0000256" key="6">
    <source>
        <dbReference type="ARBA" id="ARBA00022842"/>
    </source>
</evidence>
<evidence type="ECO:0000256" key="10">
    <source>
        <dbReference type="ARBA" id="ARBA00025810"/>
    </source>
</evidence>
<dbReference type="Pfam" id="PF01070">
    <property type="entry name" value="FMN_dh"/>
    <property type="match status" value="2"/>
</dbReference>
<comment type="subunit">
    <text evidence="10 11">Homooctamer. Dimer of tetramers.</text>
</comment>
<dbReference type="PANTHER" id="PTHR43665:SF1">
    <property type="entry name" value="ISOPENTENYL-DIPHOSPHATE DELTA-ISOMERASE"/>
    <property type="match status" value="1"/>
</dbReference>
<dbReference type="SMART" id="SM01240">
    <property type="entry name" value="IMPDH"/>
    <property type="match status" value="1"/>
</dbReference>
<feature type="domain" description="FMN-dependent dehydrogenase" evidence="12">
    <location>
        <begin position="23"/>
        <end position="94"/>
    </location>
</feature>
<feature type="binding site" evidence="11">
    <location>
        <begin position="63"/>
        <end position="65"/>
    </location>
    <ligand>
        <name>FMN</name>
        <dbReference type="ChEBI" id="CHEBI:58210"/>
    </ligand>
</feature>
<feature type="binding site" evidence="11">
    <location>
        <position position="62"/>
    </location>
    <ligand>
        <name>FMN</name>
        <dbReference type="ChEBI" id="CHEBI:58210"/>
    </ligand>
</feature>
<dbReference type="SUPFAM" id="SSF51395">
    <property type="entry name" value="FMN-linked oxidoreductases"/>
    <property type="match status" value="1"/>
</dbReference>
<organism evidence="13 14">
    <name type="scientific">Devosia albogilva</name>
    <dbReference type="NCBI Taxonomy" id="429726"/>
    <lineage>
        <taxon>Bacteria</taxon>
        <taxon>Pseudomonadati</taxon>
        <taxon>Pseudomonadota</taxon>
        <taxon>Alphaproteobacteria</taxon>
        <taxon>Hyphomicrobiales</taxon>
        <taxon>Devosiaceae</taxon>
        <taxon>Devosia</taxon>
    </lineage>
</organism>
<gene>
    <name evidence="11 13" type="primary">fni</name>
    <name evidence="13" type="ORF">ACFSX5_04735</name>
</gene>
<dbReference type="InterPro" id="IPR013785">
    <property type="entry name" value="Aldolase_TIM"/>
</dbReference>
<proteinExistence type="inferred from homology"/>
<comment type="cofactor">
    <cofactor evidence="11">
        <name>NADPH</name>
        <dbReference type="ChEBI" id="CHEBI:57783"/>
    </cofactor>
</comment>
<keyword evidence="3 11" id="KW-0285">Flavoprotein</keyword>
<comment type="catalytic activity">
    <reaction evidence="11">
        <text>isopentenyl diphosphate = dimethylallyl diphosphate</text>
        <dbReference type="Rhea" id="RHEA:23284"/>
        <dbReference type="ChEBI" id="CHEBI:57623"/>
        <dbReference type="ChEBI" id="CHEBI:128769"/>
        <dbReference type="EC" id="5.3.3.2"/>
    </reaction>
</comment>
<feature type="binding site" evidence="11">
    <location>
        <begin position="93"/>
        <end position="95"/>
    </location>
    <ligand>
        <name>substrate</name>
    </ligand>
</feature>
<comment type="caution">
    <text evidence="11">Lacks conserved residue(s) required for the propagation of feature annotation.</text>
</comment>
<dbReference type="NCBIfam" id="TIGR02151">
    <property type="entry name" value="IPP_isom_2"/>
    <property type="match status" value="1"/>
</dbReference>
<keyword evidence="5 11" id="KW-0479">Metal-binding</keyword>
<comment type="similarity">
    <text evidence="11">Belongs to the IPP isomerase type 2 family.</text>
</comment>
<evidence type="ECO:0000313" key="14">
    <source>
        <dbReference type="Proteomes" id="UP001597521"/>
    </source>
</evidence>
<keyword evidence="9 11" id="KW-0413">Isomerase</keyword>
<comment type="function">
    <text evidence="11">Involved in the biosynthesis of isoprenoids. Catalyzes the 1,3-allylic rearrangement of the homoallylic substrate isopentenyl (IPP) to its allylic isomer, dimethylallyl diphosphate (DMAPP).</text>
</comment>
<dbReference type="InterPro" id="IPR011179">
    <property type="entry name" value="IPdP_isomerase"/>
</dbReference>
<dbReference type="EMBL" id="JBHUNP010000001">
    <property type="protein sequence ID" value="MFD2647102.1"/>
    <property type="molecule type" value="Genomic_DNA"/>
</dbReference>
<keyword evidence="8 11" id="KW-0414">Isoprene biosynthesis</keyword>
<feature type="binding site" evidence="11">
    <location>
        <position position="122"/>
    </location>
    <ligand>
        <name>FMN</name>
        <dbReference type="ChEBI" id="CHEBI:58210"/>
    </ligand>
</feature>
<evidence type="ECO:0000256" key="4">
    <source>
        <dbReference type="ARBA" id="ARBA00022643"/>
    </source>
</evidence>
<keyword evidence="2 11" id="KW-0963">Cytoplasm</keyword>
<dbReference type="InterPro" id="IPR000262">
    <property type="entry name" value="FMN-dep_DH"/>
</dbReference>
<keyword evidence="6 11" id="KW-0460">Magnesium</keyword>
<dbReference type="Gene3D" id="3.20.20.70">
    <property type="entry name" value="Aldolase class I"/>
    <property type="match status" value="1"/>
</dbReference>
<keyword evidence="7 11" id="KW-0521">NADP</keyword>
<feature type="binding site" evidence="11">
    <location>
        <begin position="5"/>
        <end position="6"/>
    </location>
    <ligand>
        <name>substrate</name>
    </ligand>
</feature>
<dbReference type="HAMAP" id="MF_00354">
    <property type="entry name" value="Idi_2"/>
    <property type="match status" value="1"/>
</dbReference>
<evidence type="ECO:0000256" key="5">
    <source>
        <dbReference type="ARBA" id="ARBA00022723"/>
    </source>
</evidence>
<evidence type="ECO:0000313" key="13">
    <source>
        <dbReference type="EMBL" id="MFD2647102.1"/>
    </source>
</evidence>
<feature type="binding site" evidence="11">
    <location>
        <position position="219"/>
    </location>
    <ligand>
        <name>FMN</name>
        <dbReference type="ChEBI" id="CHEBI:58210"/>
    </ligand>
</feature>
<dbReference type="RefSeq" id="WP_386832139.1">
    <property type="nucleotide sequence ID" value="NZ_JBHUNP010000001.1"/>
</dbReference>
<comment type="subcellular location">
    <subcellularLocation>
        <location evidence="11">Cytoplasm</location>
    </subcellularLocation>
</comment>
<evidence type="ECO:0000256" key="3">
    <source>
        <dbReference type="ARBA" id="ARBA00022630"/>
    </source>
</evidence>
<keyword evidence="4 11" id="KW-0288">FMN</keyword>
<feature type="binding site" evidence="11">
    <location>
        <position position="157"/>
    </location>
    <ligand>
        <name>substrate</name>
    </ligand>
</feature>
<feature type="domain" description="FMN-dependent dehydrogenase" evidence="12">
    <location>
        <begin position="173"/>
        <end position="335"/>
    </location>
</feature>
<dbReference type="PANTHER" id="PTHR43665">
    <property type="entry name" value="ISOPENTENYL-DIPHOSPHATE DELTA-ISOMERASE"/>
    <property type="match status" value="1"/>
</dbReference>
<evidence type="ECO:0000256" key="2">
    <source>
        <dbReference type="ARBA" id="ARBA00022490"/>
    </source>
</evidence>